<keyword evidence="3" id="KW-0813">Transport</keyword>
<feature type="transmembrane region" description="Helical" evidence="12">
    <location>
        <begin position="312"/>
        <end position="331"/>
    </location>
</feature>
<reference evidence="14 15" key="1">
    <citation type="submission" date="2020-05" db="EMBL/GenBank/DDBJ databases">
        <authorList>
            <person name="Niu N."/>
        </authorList>
    </citation>
    <scope>NUCLEOTIDE SEQUENCE [LARGE SCALE GENOMIC DNA]</scope>
    <source>
        <strain evidence="14 15">LMG10982</strain>
    </source>
</reference>
<feature type="transmembrane region" description="Helical" evidence="12">
    <location>
        <begin position="343"/>
        <end position="364"/>
    </location>
</feature>
<dbReference type="Pfam" id="PF00999">
    <property type="entry name" value="Na_H_Exchanger"/>
    <property type="match status" value="1"/>
</dbReference>
<protein>
    <submittedName>
        <fullName evidence="14">Potassium transporter</fullName>
    </submittedName>
</protein>
<keyword evidence="9" id="KW-0406">Ion transport</keyword>
<feature type="transmembrane region" description="Helical" evidence="12">
    <location>
        <begin position="6"/>
        <end position="23"/>
    </location>
</feature>
<dbReference type="AlphaFoldDB" id="A0A7Y4L9W1"/>
<dbReference type="RefSeq" id="WP_171588605.1">
    <property type="nucleotide sequence ID" value="NZ_JABGBO010000005.1"/>
</dbReference>
<name>A0A7Y4L9W1_9BURK</name>
<evidence type="ECO:0000256" key="10">
    <source>
        <dbReference type="ARBA" id="ARBA00023136"/>
    </source>
</evidence>
<dbReference type="PANTHER" id="PTHR46157:SF4">
    <property type="entry name" value="K(+) EFFLUX ANTIPORTER 3, CHLOROPLASTIC"/>
    <property type="match status" value="1"/>
</dbReference>
<dbReference type="GO" id="GO:0015297">
    <property type="term" value="F:antiporter activity"/>
    <property type="evidence" value="ECO:0007669"/>
    <property type="project" value="UniProtKB-KW"/>
</dbReference>
<dbReference type="Gene3D" id="1.20.1530.20">
    <property type="match status" value="1"/>
</dbReference>
<evidence type="ECO:0000256" key="4">
    <source>
        <dbReference type="ARBA" id="ARBA00022449"/>
    </source>
</evidence>
<comment type="caution">
    <text evidence="14">The sequence shown here is derived from an EMBL/GenBank/DDBJ whole genome shotgun (WGS) entry which is preliminary data.</text>
</comment>
<evidence type="ECO:0000256" key="3">
    <source>
        <dbReference type="ARBA" id="ARBA00022448"/>
    </source>
</evidence>
<feature type="transmembrane region" description="Helical" evidence="12">
    <location>
        <begin position="376"/>
        <end position="395"/>
    </location>
</feature>
<dbReference type="Gene3D" id="3.40.50.720">
    <property type="entry name" value="NAD(P)-binding Rossmann-like Domain"/>
    <property type="match status" value="1"/>
</dbReference>
<comment type="subcellular location">
    <subcellularLocation>
        <location evidence="1">Endomembrane system</location>
        <topology evidence="1">Multi-pass membrane protein</topology>
    </subcellularLocation>
</comment>
<keyword evidence="7" id="KW-0630">Potassium</keyword>
<feature type="domain" description="RCK N-terminal" evidence="13">
    <location>
        <begin position="417"/>
        <end position="540"/>
    </location>
</feature>
<evidence type="ECO:0000313" key="15">
    <source>
        <dbReference type="Proteomes" id="UP000541421"/>
    </source>
</evidence>
<feature type="transmembrane region" description="Helical" evidence="12">
    <location>
        <begin position="55"/>
        <end position="74"/>
    </location>
</feature>
<dbReference type="InterPro" id="IPR038770">
    <property type="entry name" value="Na+/solute_symporter_sf"/>
</dbReference>
<dbReference type="PROSITE" id="PS51201">
    <property type="entry name" value="RCK_N"/>
    <property type="match status" value="1"/>
</dbReference>
<dbReference type="GO" id="GO:0008324">
    <property type="term" value="F:monoatomic cation transmembrane transporter activity"/>
    <property type="evidence" value="ECO:0007669"/>
    <property type="project" value="InterPro"/>
</dbReference>
<feature type="region of interest" description="Disordered" evidence="11">
    <location>
        <begin position="644"/>
        <end position="691"/>
    </location>
</feature>
<feature type="compositionally biased region" description="Basic and acidic residues" evidence="11">
    <location>
        <begin position="681"/>
        <end position="691"/>
    </location>
</feature>
<dbReference type="EMBL" id="JABGBO010000005">
    <property type="protein sequence ID" value="NOL49622.1"/>
    <property type="molecule type" value="Genomic_DNA"/>
</dbReference>
<dbReference type="InterPro" id="IPR003148">
    <property type="entry name" value="RCK_N"/>
</dbReference>
<evidence type="ECO:0000256" key="6">
    <source>
        <dbReference type="ARBA" id="ARBA00022692"/>
    </source>
</evidence>
<evidence type="ECO:0000313" key="14">
    <source>
        <dbReference type="EMBL" id="NOL49622.1"/>
    </source>
</evidence>
<evidence type="ECO:0000259" key="13">
    <source>
        <dbReference type="PROSITE" id="PS51201"/>
    </source>
</evidence>
<dbReference type="PANTHER" id="PTHR46157">
    <property type="entry name" value="K(+) EFFLUX ANTIPORTER 3, CHLOROPLASTIC"/>
    <property type="match status" value="1"/>
</dbReference>
<feature type="transmembrane region" description="Helical" evidence="12">
    <location>
        <begin position="86"/>
        <end position="108"/>
    </location>
</feature>
<evidence type="ECO:0000256" key="5">
    <source>
        <dbReference type="ARBA" id="ARBA00022538"/>
    </source>
</evidence>
<feature type="transmembrane region" description="Helical" evidence="12">
    <location>
        <begin position="114"/>
        <end position="135"/>
    </location>
</feature>
<evidence type="ECO:0000256" key="12">
    <source>
        <dbReference type="SAM" id="Phobius"/>
    </source>
</evidence>
<keyword evidence="8 12" id="KW-1133">Transmembrane helix</keyword>
<dbReference type="NCBIfam" id="TIGR00932">
    <property type="entry name" value="2a37"/>
    <property type="match status" value="1"/>
</dbReference>
<proteinExistence type="inferred from homology"/>
<dbReference type="GO" id="GO:0005886">
    <property type="term" value="C:plasma membrane"/>
    <property type="evidence" value="ECO:0007669"/>
    <property type="project" value="TreeGrafter"/>
</dbReference>
<dbReference type="Proteomes" id="UP000541421">
    <property type="component" value="Unassembled WGS sequence"/>
</dbReference>
<comment type="similarity">
    <text evidence="2">Belongs to the monovalent cation:proton antiporter 2 (CPA2) transporter (TC 2.A.37) family.</text>
</comment>
<keyword evidence="4" id="KW-0050">Antiport</keyword>
<keyword evidence="6 12" id="KW-0812">Transmembrane</keyword>
<dbReference type="GO" id="GO:0006813">
    <property type="term" value="P:potassium ion transport"/>
    <property type="evidence" value="ECO:0007669"/>
    <property type="project" value="UniProtKB-KW"/>
</dbReference>
<feature type="transmembrane region" description="Helical" evidence="12">
    <location>
        <begin position="147"/>
        <end position="175"/>
    </location>
</feature>
<dbReference type="InterPro" id="IPR004771">
    <property type="entry name" value="K/H_exchanger"/>
</dbReference>
<dbReference type="GO" id="GO:0012505">
    <property type="term" value="C:endomembrane system"/>
    <property type="evidence" value="ECO:0007669"/>
    <property type="project" value="UniProtKB-SubCell"/>
</dbReference>
<evidence type="ECO:0000256" key="2">
    <source>
        <dbReference type="ARBA" id="ARBA00005551"/>
    </source>
</evidence>
<dbReference type="InterPro" id="IPR006153">
    <property type="entry name" value="Cation/H_exchanger_TM"/>
</dbReference>
<evidence type="ECO:0000256" key="1">
    <source>
        <dbReference type="ARBA" id="ARBA00004127"/>
    </source>
</evidence>
<keyword evidence="5" id="KW-0633">Potassium transport</keyword>
<feature type="transmembrane region" description="Helical" evidence="12">
    <location>
        <begin position="288"/>
        <end position="306"/>
    </location>
</feature>
<gene>
    <name evidence="14" type="ORF">HKX40_05675</name>
</gene>
<dbReference type="FunFam" id="3.40.50.720:FF:000036">
    <property type="entry name" value="Glutathione-regulated potassium-efflux system protein KefB"/>
    <property type="match status" value="1"/>
</dbReference>
<dbReference type="InterPro" id="IPR036291">
    <property type="entry name" value="NAD(P)-bd_dom_sf"/>
</dbReference>
<evidence type="ECO:0000256" key="11">
    <source>
        <dbReference type="SAM" id="MobiDB-lite"/>
    </source>
</evidence>
<evidence type="ECO:0000256" key="9">
    <source>
        <dbReference type="ARBA" id="ARBA00023065"/>
    </source>
</evidence>
<evidence type="ECO:0000256" key="8">
    <source>
        <dbReference type="ARBA" id="ARBA00022989"/>
    </source>
</evidence>
<organism evidence="14 15">
    <name type="scientific">Pelistega europaea</name>
    <dbReference type="NCBI Taxonomy" id="106147"/>
    <lineage>
        <taxon>Bacteria</taxon>
        <taxon>Pseudomonadati</taxon>
        <taxon>Pseudomonadota</taxon>
        <taxon>Betaproteobacteria</taxon>
        <taxon>Burkholderiales</taxon>
        <taxon>Alcaligenaceae</taxon>
        <taxon>Pelistega</taxon>
    </lineage>
</organism>
<dbReference type="Pfam" id="PF02254">
    <property type="entry name" value="TrkA_N"/>
    <property type="match status" value="1"/>
</dbReference>
<feature type="transmembrane region" description="Helical" evidence="12">
    <location>
        <begin position="195"/>
        <end position="214"/>
    </location>
</feature>
<dbReference type="GO" id="GO:1902600">
    <property type="term" value="P:proton transmembrane transport"/>
    <property type="evidence" value="ECO:0007669"/>
    <property type="project" value="InterPro"/>
</dbReference>
<feature type="transmembrane region" description="Helical" evidence="12">
    <location>
        <begin position="235"/>
        <end position="254"/>
    </location>
</feature>
<accession>A0A7Y4L9W1</accession>
<dbReference type="SUPFAM" id="SSF51735">
    <property type="entry name" value="NAD(P)-binding Rossmann-fold domains"/>
    <property type="match status" value="1"/>
</dbReference>
<sequence length="691" mass="75971">MTELLLNALGYLFAAVVAVSITKRLGLGSVLGYLLAGVAIGPILGIVGSSETHEIQHIAELGVVMMLFLIGLELEPAKLWALRTKLLGMGGLQVLLSIAAITGIAVLFNQPWQIGVAIGCILSLSSTAIVVQTLGEKGLLSTPGGRSGFAVLLFQDIAAIPMLAMLPLLALPVVLHKHGVPVKVSAEDSLNLLEGASHTLKVTVTVLAMVAIVGGGHYLSRPLFRYIAASRLRELFTLTALTLVIGVAVLMSLIGLSPALGAFLVGVVLANSDYRHELKNNIEPFKGILLGLFFITVGAGMDMHLLLHNIGIIFALTLGMMLIKMVILYALGWIFRLDRRSRLLFALSLAQAGEFGFVLISLVTREHIIPTNIANLLSLVVALSMLLTPLFFILYDRLGRRIREPFATRQQDEIQEENPIIVLGQGRFGQVVVGMLAACGYKMTVIDHDADIVDRMTRYGIKTYFGDATRIDLLETAGLARARLLIIAIGKPEQARLIAEQVRLIRSDLPMVIRAYDRLDTYELYRACASHGEEPNADIVREMFDSAVRAGRLSLQALGIEHDKAVELSNLYYHRERESVKMMAKYYDPTLPRWGNAELLRVAKENDVETRRQMRQLMEGEDFEWKSDIEQEVFEWQEELGEQLSENKKNDVVQEELPLGEQGAIPESNTPEQAMASQNSKESHHTTESAG</sequence>
<feature type="transmembrane region" description="Helical" evidence="12">
    <location>
        <begin position="30"/>
        <end position="49"/>
    </location>
</feature>
<keyword evidence="10 12" id="KW-0472">Membrane</keyword>
<evidence type="ECO:0000256" key="7">
    <source>
        <dbReference type="ARBA" id="ARBA00022958"/>
    </source>
</evidence>
<feature type="compositionally biased region" description="Polar residues" evidence="11">
    <location>
        <begin position="667"/>
        <end position="680"/>
    </location>
</feature>
<keyword evidence="15" id="KW-1185">Reference proteome</keyword>